<dbReference type="SUPFAM" id="SSF57756">
    <property type="entry name" value="Retrovirus zinc finger-like domains"/>
    <property type="match status" value="1"/>
</dbReference>
<protein>
    <recommendedName>
        <fullName evidence="3">CCHC-type domain-containing protein</fullName>
    </recommendedName>
</protein>
<sequence length="757" mass="82459">MAESKEITHAFVSLSDLSLDSSIFQESLKGSIRQPVLSDDETIYLDETQRSAVAGESGDEGAGEGEGEGKGDEGANGDEKSEGDKATVKSNGPENKGSERPKESDVTDPGLSALLERATALLTELGLDDNKGGQVLGLIFEAFGLRSGSMSHKARTASKPDAQKSTKPTRGKRAKTAVAPPKVTKPAPKGKADAPKVKPVDQAAEQSKSAPQSFAAAARMGASVAQNPPVRGSATSTKKAPPGRTPLAKAKRSGVTLVYPKEDSGLSTSSQVLRFLERNISLGALGVKMIASRPIRDAGVVLVTETKPMTETLRQAIESCPAVADKVSVRTPKGRVPHIIVYNVPVGKYATRDKEERWIRRLRKGNTLQEGDISVRFRRKAKNGTEDWILALAPEVFKGVPKQGRLNYGFSSLRYREFLEPTRCFKCQRFGHMKSQCPDIAGPEYCTKCTGRHAPKDCKVKRPTCRNCAEYNSKTGARTPTRHTTRNRVASGWRFLQANLGRSRPATGEIPTFRTGPHDIYLLQEPYTVYGSLAGTKLGWRAIHAQGGKAAILVSNQALDVIELVKTVNIVGVQISDRTLSVAVFSIYFPPSSNKTELVAQLSATLTGLRSSSVLIGGDINMRHQLWGPRVSDHRSSDEGLPFVDFVIKHGLNIWNDPNSDPTFHTTRVQTWIDVTVASAALDFAAHTWQVTTRTLSDHNYLEYNLGEQDVTERVPRYNLNRFRLNNPRSEGFVGPASLGRGETLWYDFCRPAPATA</sequence>
<dbReference type="Gene3D" id="3.60.10.10">
    <property type="entry name" value="Endonuclease/exonuclease/phosphatase"/>
    <property type="match status" value="1"/>
</dbReference>
<dbReference type="GO" id="GO:0003824">
    <property type="term" value="F:catalytic activity"/>
    <property type="evidence" value="ECO:0007669"/>
    <property type="project" value="InterPro"/>
</dbReference>
<dbReference type="PANTHER" id="PTHR33273">
    <property type="entry name" value="DOMAIN-CONTAINING PROTEIN, PUTATIVE-RELATED"/>
    <property type="match status" value="1"/>
</dbReference>
<name>A0A4Y2MS37_ARAVE</name>
<organism evidence="4 5">
    <name type="scientific">Araneus ventricosus</name>
    <name type="common">Orbweaver spider</name>
    <name type="synonym">Epeira ventricosa</name>
    <dbReference type="NCBI Taxonomy" id="182803"/>
    <lineage>
        <taxon>Eukaryota</taxon>
        <taxon>Metazoa</taxon>
        <taxon>Ecdysozoa</taxon>
        <taxon>Arthropoda</taxon>
        <taxon>Chelicerata</taxon>
        <taxon>Arachnida</taxon>
        <taxon>Araneae</taxon>
        <taxon>Araneomorphae</taxon>
        <taxon>Entelegynae</taxon>
        <taxon>Araneoidea</taxon>
        <taxon>Araneidae</taxon>
        <taxon>Araneus</taxon>
    </lineage>
</organism>
<evidence type="ECO:0000313" key="4">
    <source>
        <dbReference type="EMBL" id="GBN29359.1"/>
    </source>
</evidence>
<feature type="region of interest" description="Disordered" evidence="2">
    <location>
        <begin position="148"/>
        <end position="252"/>
    </location>
</feature>
<dbReference type="InterPro" id="IPR005135">
    <property type="entry name" value="Endo/exonuclease/phosphatase"/>
</dbReference>
<dbReference type="GO" id="GO:0003676">
    <property type="term" value="F:nucleic acid binding"/>
    <property type="evidence" value="ECO:0007669"/>
    <property type="project" value="InterPro"/>
</dbReference>
<evidence type="ECO:0000256" key="2">
    <source>
        <dbReference type="SAM" id="MobiDB-lite"/>
    </source>
</evidence>
<evidence type="ECO:0000259" key="3">
    <source>
        <dbReference type="PROSITE" id="PS50158"/>
    </source>
</evidence>
<dbReference type="OrthoDB" id="6437148at2759"/>
<dbReference type="EMBL" id="BGPR01007763">
    <property type="protein sequence ID" value="GBN29359.1"/>
    <property type="molecule type" value="Genomic_DNA"/>
</dbReference>
<dbReference type="PROSITE" id="PS50158">
    <property type="entry name" value="ZF_CCHC"/>
    <property type="match status" value="1"/>
</dbReference>
<dbReference type="InterPro" id="IPR036875">
    <property type="entry name" value="Znf_CCHC_sf"/>
</dbReference>
<feature type="compositionally biased region" description="Basic and acidic residues" evidence="2">
    <location>
        <begin position="67"/>
        <end position="87"/>
    </location>
</feature>
<keyword evidence="5" id="KW-1185">Reference proteome</keyword>
<feature type="compositionally biased region" description="Low complexity" evidence="2">
    <location>
        <begin position="176"/>
        <end position="189"/>
    </location>
</feature>
<dbReference type="SUPFAM" id="SSF56219">
    <property type="entry name" value="DNase I-like"/>
    <property type="match status" value="1"/>
</dbReference>
<gene>
    <name evidence="4" type="ORF">AVEN_119840_1</name>
</gene>
<dbReference type="InterPro" id="IPR001878">
    <property type="entry name" value="Znf_CCHC"/>
</dbReference>
<dbReference type="Pfam" id="PF14529">
    <property type="entry name" value="Exo_endo_phos_2"/>
    <property type="match status" value="1"/>
</dbReference>
<dbReference type="SMART" id="SM00343">
    <property type="entry name" value="ZnF_C2HC"/>
    <property type="match status" value="1"/>
</dbReference>
<feature type="compositionally biased region" description="Acidic residues" evidence="2">
    <location>
        <begin position="57"/>
        <end position="66"/>
    </location>
</feature>
<dbReference type="InterPro" id="IPR036691">
    <property type="entry name" value="Endo/exonu/phosph_ase_sf"/>
</dbReference>
<keyword evidence="1" id="KW-0863">Zinc-finger</keyword>
<reference evidence="4 5" key="1">
    <citation type="journal article" date="2019" name="Sci. Rep.">
        <title>Orb-weaving spider Araneus ventricosus genome elucidates the spidroin gene catalogue.</title>
        <authorList>
            <person name="Kono N."/>
            <person name="Nakamura H."/>
            <person name="Ohtoshi R."/>
            <person name="Moran D.A.P."/>
            <person name="Shinohara A."/>
            <person name="Yoshida Y."/>
            <person name="Fujiwara M."/>
            <person name="Mori M."/>
            <person name="Tomita M."/>
            <person name="Arakawa K."/>
        </authorList>
    </citation>
    <scope>NUCLEOTIDE SEQUENCE [LARGE SCALE GENOMIC DNA]</scope>
</reference>
<feature type="domain" description="CCHC-type" evidence="3">
    <location>
        <begin position="423"/>
        <end position="439"/>
    </location>
</feature>
<feature type="compositionally biased region" description="Basic and acidic residues" evidence="2">
    <location>
        <begin position="96"/>
        <end position="105"/>
    </location>
</feature>
<dbReference type="GO" id="GO:0008270">
    <property type="term" value="F:zinc ion binding"/>
    <property type="evidence" value="ECO:0007669"/>
    <property type="project" value="UniProtKB-KW"/>
</dbReference>
<keyword evidence="1" id="KW-0862">Zinc</keyword>
<evidence type="ECO:0000313" key="5">
    <source>
        <dbReference type="Proteomes" id="UP000499080"/>
    </source>
</evidence>
<dbReference type="AlphaFoldDB" id="A0A4Y2MS37"/>
<feature type="compositionally biased region" description="Basic and acidic residues" evidence="2">
    <location>
        <begin position="190"/>
        <end position="199"/>
    </location>
</feature>
<feature type="region of interest" description="Disordered" evidence="2">
    <location>
        <begin position="47"/>
        <end position="111"/>
    </location>
</feature>
<evidence type="ECO:0000256" key="1">
    <source>
        <dbReference type="PROSITE-ProRule" id="PRU00047"/>
    </source>
</evidence>
<keyword evidence="1" id="KW-0479">Metal-binding</keyword>
<dbReference type="PANTHER" id="PTHR33273:SF2">
    <property type="entry name" value="ENDONUCLEASE_EXONUCLEASE_PHOSPHATASE DOMAIN-CONTAINING PROTEIN"/>
    <property type="match status" value="1"/>
</dbReference>
<proteinExistence type="predicted"/>
<dbReference type="Proteomes" id="UP000499080">
    <property type="component" value="Unassembled WGS sequence"/>
</dbReference>
<accession>A0A4Y2MS37</accession>
<comment type="caution">
    <text evidence="4">The sequence shown here is derived from an EMBL/GenBank/DDBJ whole genome shotgun (WGS) entry which is preliminary data.</text>
</comment>